<dbReference type="InterPro" id="IPR002100">
    <property type="entry name" value="TF_MADSbox"/>
</dbReference>
<dbReference type="AlphaFoldDB" id="A0ABD1RZN9"/>
<gene>
    <name evidence="8" type="ORF">Fot_37682</name>
</gene>
<dbReference type="PRINTS" id="PR00404">
    <property type="entry name" value="MADSDOMAIN"/>
</dbReference>
<dbReference type="SUPFAM" id="SSF55455">
    <property type="entry name" value="SRF-like"/>
    <property type="match status" value="1"/>
</dbReference>
<accession>A0ABD1RZN9</accession>
<evidence type="ECO:0000259" key="7">
    <source>
        <dbReference type="PROSITE" id="PS50066"/>
    </source>
</evidence>
<keyword evidence="4" id="KW-0804">Transcription</keyword>
<protein>
    <submittedName>
        <fullName evidence="8">Agamous-like MADS-box protein</fullName>
    </submittedName>
</protein>
<keyword evidence="6" id="KW-0175">Coiled coil</keyword>
<evidence type="ECO:0000256" key="2">
    <source>
        <dbReference type="ARBA" id="ARBA00023015"/>
    </source>
</evidence>
<sequence length="247" mass="28042">MGRKKLAMKRIENSTSRQITYAKRKDGIVKKASELSVLCDTDVALIIFSPTGRLTSFASNGRVDDIFLRFVDRPDELRGGPIWNEEYLSRRLKQLKYEGEMLERVATIEALEEKLDKLNRRQHGARDKMRFYEPDVEKINSVLEAGVYQRFLMTAIQRIQLSKAELLSNQVVPQRSDNIETDKVNMEHAAFITDHSADVTQNRSYVGVEGCAGTCFPVGPHLSLGFIQSQKQWNALGGEVTPRSDSF</sequence>
<proteinExistence type="predicted"/>
<comment type="subcellular location">
    <subcellularLocation>
        <location evidence="1">Nucleus</location>
    </subcellularLocation>
</comment>
<evidence type="ECO:0000256" key="4">
    <source>
        <dbReference type="ARBA" id="ARBA00023163"/>
    </source>
</evidence>
<dbReference type="CDD" id="cd00265">
    <property type="entry name" value="MADS_MEF2_like"/>
    <property type="match status" value="1"/>
</dbReference>
<dbReference type="InterPro" id="IPR050142">
    <property type="entry name" value="MADS-box/MEF2_TF"/>
</dbReference>
<evidence type="ECO:0000256" key="1">
    <source>
        <dbReference type="ARBA" id="ARBA00004123"/>
    </source>
</evidence>
<dbReference type="PROSITE" id="PS50066">
    <property type="entry name" value="MADS_BOX_2"/>
    <property type="match status" value="1"/>
</dbReference>
<dbReference type="PROSITE" id="PS00350">
    <property type="entry name" value="MADS_BOX_1"/>
    <property type="match status" value="1"/>
</dbReference>
<feature type="coiled-coil region" evidence="6">
    <location>
        <begin position="101"/>
        <end position="128"/>
    </location>
</feature>
<dbReference type="Pfam" id="PF00319">
    <property type="entry name" value="SRF-TF"/>
    <property type="match status" value="1"/>
</dbReference>
<keyword evidence="9" id="KW-1185">Reference proteome</keyword>
<evidence type="ECO:0000256" key="6">
    <source>
        <dbReference type="SAM" id="Coils"/>
    </source>
</evidence>
<dbReference type="GO" id="GO:0003677">
    <property type="term" value="F:DNA binding"/>
    <property type="evidence" value="ECO:0007669"/>
    <property type="project" value="UniProtKB-KW"/>
</dbReference>
<comment type="caution">
    <text evidence="8">The sequence shown here is derived from an EMBL/GenBank/DDBJ whole genome shotgun (WGS) entry which is preliminary data.</text>
</comment>
<dbReference type="PANTHER" id="PTHR48019">
    <property type="entry name" value="SERUM RESPONSE FACTOR HOMOLOG"/>
    <property type="match status" value="1"/>
</dbReference>
<evidence type="ECO:0000313" key="9">
    <source>
        <dbReference type="Proteomes" id="UP001604277"/>
    </source>
</evidence>
<organism evidence="8 9">
    <name type="scientific">Forsythia ovata</name>
    <dbReference type="NCBI Taxonomy" id="205694"/>
    <lineage>
        <taxon>Eukaryota</taxon>
        <taxon>Viridiplantae</taxon>
        <taxon>Streptophyta</taxon>
        <taxon>Embryophyta</taxon>
        <taxon>Tracheophyta</taxon>
        <taxon>Spermatophyta</taxon>
        <taxon>Magnoliopsida</taxon>
        <taxon>eudicotyledons</taxon>
        <taxon>Gunneridae</taxon>
        <taxon>Pentapetalae</taxon>
        <taxon>asterids</taxon>
        <taxon>lamiids</taxon>
        <taxon>Lamiales</taxon>
        <taxon>Oleaceae</taxon>
        <taxon>Forsythieae</taxon>
        <taxon>Forsythia</taxon>
    </lineage>
</organism>
<dbReference type="Gene3D" id="3.40.1810.10">
    <property type="entry name" value="Transcription factor, MADS-box"/>
    <property type="match status" value="1"/>
</dbReference>
<name>A0ABD1RZN9_9LAMI</name>
<dbReference type="GO" id="GO:0005634">
    <property type="term" value="C:nucleus"/>
    <property type="evidence" value="ECO:0007669"/>
    <property type="project" value="UniProtKB-SubCell"/>
</dbReference>
<keyword evidence="3" id="KW-0238">DNA-binding</keyword>
<evidence type="ECO:0000256" key="3">
    <source>
        <dbReference type="ARBA" id="ARBA00023125"/>
    </source>
</evidence>
<keyword evidence="2" id="KW-0805">Transcription regulation</keyword>
<keyword evidence="5" id="KW-0539">Nucleus</keyword>
<dbReference type="Proteomes" id="UP001604277">
    <property type="component" value="Unassembled WGS sequence"/>
</dbReference>
<evidence type="ECO:0000313" key="8">
    <source>
        <dbReference type="EMBL" id="KAL2493925.1"/>
    </source>
</evidence>
<feature type="domain" description="MADS-box" evidence="7">
    <location>
        <begin position="1"/>
        <end position="61"/>
    </location>
</feature>
<evidence type="ECO:0000256" key="5">
    <source>
        <dbReference type="ARBA" id="ARBA00023242"/>
    </source>
</evidence>
<dbReference type="InterPro" id="IPR036879">
    <property type="entry name" value="TF_MADSbox_sf"/>
</dbReference>
<dbReference type="EMBL" id="JBFOLJ010000011">
    <property type="protein sequence ID" value="KAL2493925.1"/>
    <property type="molecule type" value="Genomic_DNA"/>
</dbReference>
<reference evidence="9" key="1">
    <citation type="submission" date="2024-07" db="EMBL/GenBank/DDBJ databases">
        <title>Two chromosome-level genome assemblies of Korean endemic species Abeliophyllum distichum and Forsythia ovata (Oleaceae).</title>
        <authorList>
            <person name="Jang H."/>
        </authorList>
    </citation>
    <scope>NUCLEOTIDE SEQUENCE [LARGE SCALE GENOMIC DNA]</scope>
</reference>
<dbReference type="InterPro" id="IPR033896">
    <property type="entry name" value="MEF2-like_N"/>
</dbReference>
<dbReference type="SMART" id="SM00432">
    <property type="entry name" value="MADS"/>
    <property type="match status" value="1"/>
</dbReference>